<dbReference type="SUPFAM" id="SSF46785">
    <property type="entry name" value="Winged helix' DNA-binding domain"/>
    <property type="match status" value="1"/>
</dbReference>
<sequence length="249" mass="27868">MSLLTQSIVQNHLLERLPVSEQNELLQHCEKVKLTFGEELCLPDQPYQYLYFPLDGFVSLVTKVAGHTPLEIGLIGNEGMLGVTLVLDIDTVPIQAVVQGNGMAWRIEAKALQQVLKNCPQLRRCLQQYLFVLLQQLALNAGCAHFHLLEQRLARWLLMSQDRAHSEQLQLTHQFLAQMLGVRRSGVTVAASVMQRQQLISYTRGEIKILNRAALLTQSCQCYQLSLNSYNAALGDLKPTPAEEVAPAP</sequence>
<dbReference type="Pfam" id="PF13545">
    <property type="entry name" value="HTH_Crp_2"/>
    <property type="match status" value="1"/>
</dbReference>
<dbReference type="EMBL" id="BNAO01000001">
    <property type="protein sequence ID" value="GHG59940.1"/>
    <property type="molecule type" value="Genomic_DNA"/>
</dbReference>
<protein>
    <submittedName>
        <fullName evidence="5">Crp/Fnr family transcriptional regulator</fullName>
    </submittedName>
</protein>
<keyword evidence="3" id="KW-0804">Transcription</keyword>
<dbReference type="CDD" id="cd00038">
    <property type="entry name" value="CAP_ED"/>
    <property type="match status" value="1"/>
</dbReference>
<dbReference type="Proteomes" id="UP000659697">
    <property type="component" value="Unassembled WGS sequence"/>
</dbReference>
<dbReference type="InterPro" id="IPR050397">
    <property type="entry name" value="Env_Response_Regulators"/>
</dbReference>
<reference evidence="6" key="1">
    <citation type="journal article" date="2019" name="Int. J. Syst. Evol. Microbiol.">
        <title>The Global Catalogue of Microorganisms (GCM) 10K type strain sequencing project: providing services to taxonomists for standard genome sequencing and annotation.</title>
        <authorList>
            <consortium name="The Broad Institute Genomics Platform"/>
            <consortium name="The Broad Institute Genome Sequencing Center for Infectious Disease"/>
            <person name="Wu L."/>
            <person name="Ma J."/>
        </authorList>
    </citation>
    <scope>NUCLEOTIDE SEQUENCE [LARGE SCALE GENOMIC DNA]</scope>
    <source>
        <strain evidence="6">CGMCC 1.7003</strain>
    </source>
</reference>
<dbReference type="SUPFAM" id="SSF51206">
    <property type="entry name" value="cAMP-binding domain-like"/>
    <property type="match status" value="1"/>
</dbReference>
<evidence type="ECO:0000256" key="1">
    <source>
        <dbReference type="ARBA" id="ARBA00023015"/>
    </source>
</evidence>
<dbReference type="PANTHER" id="PTHR24567">
    <property type="entry name" value="CRP FAMILY TRANSCRIPTIONAL REGULATORY PROTEIN"/>
    <property type="match status" value="1"/>
</dbReference>
<evidence type="ECO:0000256" key="2">
    <source>
        <dbReference type="ARBA" id="ARBA00023125"/>
    </source>
</evidence>
<organism evidence="5 6">
    <name type="scientific">Alishewanella longhuensis</name>
    <dbReference type="NCBI Taxonomy" id="1091037"/>
    <lineage>
        <taxon>Bacteria</taxon>
        <taxon>Pseudomonadati</taxon>
        <taxon>Pseudomonadota</taxon>
        <taxon>Gammaproteobacteria</taxon>
        <taxon>Alteromonadales</taxon>
        <taxon>Alteromonadaceae</taxon>
        <taxon>Alishewanella</taxon>
    </lineage>
</organism>
<dbReference type="InterPro" id="IPR036388">
    <property type="entry name" value="WH-like_DNA-bd_sf"/>
</dbReference>
<dbReference type="PROSITE" id="PS50042">
    <property type="entry name" value="CNMP_BINDING_3"/>
    <property type="match status" value="1"/>
</dbReference>
<name>A0ABQ3KTA9_9ALTE</name>
<dbReference type="InterPro" id="IPR000595">
    <property type="entry name" value="cNMP-bd_dom"/>
</dbReference>
<dbReference type="Gene3D" id="2.60.120.10">
    <property type="entry name" value="Jelly Rolls"/>
    <property type="match status" value="1"/>
</dbReference>
<proteinExistence type="predicted"/>
<gene>
    <name evidence="5" type="ORF">GCM10010919_02920</name>
</gene>
<keyword evidence="6" id="KW-1185">Reference proteome</keyword>
<dbReference type="Gene3D" id="1.10.10.10">
    <property type="entry name" value="Winged helix-like DNA-binding domain superfamily/Winged helix DNA-binding domain"/>
    <property type="match status" value="1"/>
</dbReference>
<keyword evidence="1" id="KW-0805">Transcription regulation</keyword>
<keyword evidence="2" id="KW-0238">DNA-binding</keyword>
<evidence type="ECO:0000259" key="4">
    <source>
        <dbReference type="PROSITE" id="PS50042"/>
    </source>
</evidence>
<dbReference type="InterPro" id="IPR018490">
    <property type="entry name" value="cNMP-bd_dom_sf"/>
</dbReference>
<comment type="caution">
    <text evidence="5">The sequence shown here is derived from an EMBL/GenBank/DDBJ whole genome shotgun (WGS) entry which is preliminary data.</text>
</comment>
<feature type="domain" description="Cyclic nucleotide-binding" evidence="4">
    <location>
        <begin position="13"/>
        <end position="124"/>
    </location>
</feature>
<dbReference type="InterPro" id="IPR014710">
    <property type="entry name" value="RmlC-like_jellyroll"/>
</dbReference>
<evidence type="ECO:0000313" key="5">
    <source>
        <dbReference type="EMBL" id="GHG59940.1"/>
    </source>
</evidence>
<evidence type="ECO:0000313" key="6">
    <source>
        <dbReference type="Proteomes" id="UP000659697"/>
    </source>
</evidence>
<evidence type="ECO:0000256" key="3">
    <source>
        <dbReference type="ARBA" id="ARBA00023163"/>
    </source>
</evidence>
<dbReference type="InterPro" id="IPR036390">
    <property type="entry name" value="WH_DNA-bd_sf"/>
</dbReference>
<accession>A0ABQ3KTA9</accession>
<dbReference type="InterPro" id="IPR012318">
    <property type="entry name" value="HTH_CRP"/>
</dbReference>
<dbReference type="RefSeq" id="WP_189429384.1">
    <property type="nucleotide sequence ID" value="NZ_BNAO01000001.1"/>
</dbReference>
<dbReference type="PANTHER" id="PTHR24567:SF74">
    <property type="entry name" value="HTH-TYPE TRANSCRIPTIONAL REGULATOR ARCR"/>
    <property type="match status" value="1"/>
</dbReference>